<dbReference type="PANTHER" id="PTHR39080">
    <property type="entry name" value="50S RIBOSOMAL PROTEIN L28"/>
    <property type="match status" value="1"/>
</dbReference>
<dbReference type="InterPro" id="IPR026569">
    <property type="entry name" value="Ribosomal_bL28"/>
</dbReference>
<dbReference type="InterPro" id="IPR034704">
    <property type="entry name" value="Ribosomal_bL28/bL31-like_sf"/>
</dbReference>
<evidence type="ECO:0000313" key="5">
    <source>
        <dbReference type="Proteomes" id="UP000229681"/>
    </source>
</evidence>
<reference evidence="4 5" key="1">
    <citation type="submission" date="2017-11" db="EMBL/GenBank/DDBJ databases">
        <title>Evolution of Phototrophy in the Chloroflexi Phylum Driven by Horizontal Gene Transfer.</title>
        <authorList>
            <person name="Ward L.M."/>
            <person name="Hemp J."/>
            <person name="Shih P.M."/>
            <person name="Mcglynn S.E."/>
            <person name="Fischer W."/>
        </authorList>
    </citation>
    <scope>NUCLEOTIDE SEQUENCE [LARGE SCALE GENOMIC DNA]</scope>
    <source>
        <strain evidence="4">JP3_13</strain>
    </source>
</reference>
<dbReference type="Proteomes" id="UP000229681">
    <property type="component" value="Unassembled WGS sequence"/>
</dbReference>
<organism evidence="4 5">
    <name type="scientific">Candidatus Thermofonsia Clade 1 bacterium</name>
    <dbReference type="NCBI Taxonomy" id="2364210"/>
    <lineage>
        <taxon>Bacteria</taxon>
        <taxon>Bacillati</taxon>
        <taxon>Chloroflexota</taxon>
        <taxon>Candidatus Thermofontia</taxon>
        <taxon>Candidatus Thermofonsia Clade 1</taxon>
    </lineage>
</organism>
<protein>
    <submittedName>
        <fullName evidence="4">50S ribosomal protein L28</fullName>
    </submittedName>
</protein>
<dbReference type="GO" id="GO:1990904">
    <property type="term" value="C:ribonucleoprotein complex"/>
    <property type="evidence" value="ECO:0007669"/>
    <property type="project" value="UniProtKB-KW"/>
</dbReference>
<dbReference type="AlphaFoldDB" id="A0A2M8P7Z0"/>
<dbReference type="EMBL" id="PGTM01000828">
    <property type="protein sequence ID" value="PJF33649.1"/>
    <property type="molecule type" value="Genomic_DNA"/>
</dbReference>
<evidence type="ECO:0000256" key="2">
    <source>
        <dbReference type="ARBA" id="ARBA00022980"/>
    </source>
</evidence>
<sequence length="68" mass="7789">MAKCMVCNKSVSFGRNIRHKASGGWARRAPKTNRTFKPNVQKTTIMVDGEKVQIKVCTQCLRTMYRAR</sequence>
<evidence type="ECO:0000256" key="3">
    <source>
        <dbReference type="ARBA" id="ARBA00023274"/>
    </source>
</evidence>
<dbReference type="InterPro" id="IPR037147">
    <property type="entry name" value="Ribosomal_bL28_sf"/>
</dbReference>
<comment type="similarity">
    <text evidence="1">Belongs to the bacterial ribosomal protein bL28 family.</text>
</comment>
<dbReference type="SUPFAM" id="SSF143800">
    <property type="entry name" value="L28p-like"/>
    <property type="match status" value="1"/>
</dbReference>
<name>A0A2M8P7Z0_9CHLR</name>
<keyword evidence="2 4" id="KW-0689">Ribosomal protein</keyword>
<dbReference type="GO" id="GO:0005840">
    <property type="term" value="C:ribosome"/>
    <property type="evidence" value="ECO:0007669"/>
    <property type="project" value="UniProtKB-KW"/>
</dbReference>
<proteinExistence type="inferred from homology"/>
<dbReference type="Pfam" id="PF00830">
    <property type="entry name" value="Ribosomal_L28"/>
    <property type="match status" value="1"/>
</dbReference>
<dbReference type="PANTHER" id="PTHR39080:SF1">
    <property type="entry name" value="LARGE RIBOSOMAL SUBUNIT PROTEIN BL28A"/>
    <property type="match status" value="1"/>
</dbReference>
<dbReference type="Gene3D" id="2.30.170.40">
    <property type="entry name" value="Ribosomal protein L28/L24"/>
    <property type="match status" value="1"/>
</dbReference>
<evidence type="ECO:0000256" key="1">
    <source>
        <dbReference type="ARBA" id="ARBA00008760"/>
    </source>
</evidence>
<gene>
    <name evidence="4" type="ORF">CUN49_18080</name>
</gene>
<dbReference type="GO" id="GO:0003735">
    <property type="term" value="F:structural constituent of ribosome"/>
    <property type="evidence" value="ECO:0007669"/>
    <property type="project" value="InterPro"/>
</dbReference>
<accession>A0A2M8P7Z0</accession>
<evidence type="ECO:0000313" key="4">
    <source>
        <dbReference type="EMBL" id="PJF33649.1"/>
    </source>
</evidence>
<comment type="caution">
    <text evidence="4">The sequence shown here is derived from an EMBL/GenBank/DDBJ whole genome shotgun (WGS) entry which is preliminary data.</text>
</comment>
<keyword evidence="3" id="KW-0687">Ribonucleoprotein</keyword>
<dbReference type="InterPro" id="IPR050096">
    <property type="entry name" value="Bacterial_rp_bL28"/>
</dbReference>